<protein>
    <recommendedName>
        <fullName evidence="3">Nucleotide-diphospho-sugar transferase domain-containing protein</fullName>
    </recommendedName>
</protein>
<organism evidence="4 5">
    <name type="scientific">Micromonas commoda (strain RCC299 / NOUM17 / CCMP2709)</name>
    <name type="common">Picoplanktonic green alga</name>
    <dbReference type="NCBI Taxonomy" id="296587"/>
    <lineage>
        <taxon>Eukaryota</taxon>
        <taxon>Viridiplantae</taxon>
        <taxon>Chlorophyta</taxon>
        <taxon>Mamiellophyceae</taxon>
        <taxon>Mamiellales</taxon>
        <taxon>Mamiellaceae</taxon>
        <taxon>Micromonas</taxon>
    </lineage>
</organism>
<dbReference type="RefSeq" id="XP_002507742.1">
    <property type="nucleotide sequence ID" value="XM_002507696.1"/>
</dbReference>
<name>C1FEQ8_MICCC</name>
<dbReference type="GeneID" id="8250661"/>
<dbReference type="KEGG" id="mis:MICPUN_55536"/>
<keyword evidence="5" id="KW-1185">Reference proteome</keyword>
<evidence type="ECO:0000256" key="1">
    <source>
        <dbReference type="SAM" id="MobiDB-lite"/>
    </source>
</evidence>
<sequence>MNFSFSVWQATLLFAVLLAQASTIDAWARGNGGHMSDHTLEQVSVRASGEMAAGGRLRGAVEERGRDGSQGDGPLDPATMKARWESAARGFATHIAAEKRESGEVHSARSEPTEATPDVLSFVKSSNTEVGTKSEDPTSKNGAPTGDASTAAEKDVAESQAQAEEAAVKAEKMEKTYLHKFDPVWSSADLIIFSTYTSGNTEGDLKAFEAYAAGQDNYQTEAVRQYKMIQRWQKSVMDVFGVQPIIFGVDQNVHPTPTSCDVLNKWNLSCTNEPRYPHFTNGNRARNGGRPVAVDAKHWYASYFLDQGKAVLFSDVDLVFYRNGRTFVDACPGLCILSDDKTTDDKFMFSLSTGLWAAHPTKETKATFQDMLGRMKEDTLEEQILFRLTTEQQPDVKSKNQTWFRVWSKSAVSNFDVAMARRAKGLPAGCSVIHFGYVGGAENKNRLHEAISEFPESHGLCASFDDSVTENVFIAPP</sequence>
<evidence type="ECO:0000259" key="3">
    <source>
        <dbReference type="Pfam" id="PF03407"/>
    </source>
</evidence>
<feature type="signal peptide" evidence="2">
    <location>
        <begin position="1"/>
        <end position="21"/>
    </location>
</feature>
<proteinExistence type="predicted"/>
<reference evidence="4 5" key="1">
    <citation type="journal article" date="2009" name="Science">
        <title>Green evolution and dynamic adaptations revealed by genomes of the marine picoeukaryotes Micromonas.</title>
        <authorList>
            <person name="Worden A.Z."/>
            <person name="Lee J.H."/>
            <person name="Mock T."/>
            <person name="Rouze P."/>
            <person name="Simmons M.P."/>
            <person name="Aerts A.L."/>
            <person name="Allen A.E."/>
            <person name="Cuvelier M.L."/>
            <person name="Derelle E."/>
            <person name="Everett M.V."/>
            <person name="Foulon E."/>
            <person name="Grimwood J."/>
            <person name="Gundlach H."/>
            <person name="Henrissat B."/>
            <person name="Napoli C."/>
            <person name="McDonald S.M."/>
            <person name="Parker M.S."/>
            <person name="Rombauts S."/>
            <person name="Salamov A."/>
            <person name="Von Dassow P."/>
            <person name="Badger J.H."/>
            <person name="Coutinho P.M."/>
            <person name="Demir E."/>
            <person name="Dubchak I."/>
            <person name="Gentemann C."/>
            <person name="Eikrem W."/>
            <person name="Gready J.E."/>
            <person name="John U."/>
            <person name="Lanier W."/>
            <person name="Lindquist E.A."/>
            <person name="Lucas S."/>
            <person name="Mayer K.F."/>
            <person name="Moreau H."/>
            <person name="Not F."/>
            <person name="Otillar R."/>
            <person name="Panaud O."/>
            <person name="Pangilinan J."/>
            <person name="Paulsen I."/>
            <person name="Piegu B."/>
            <person name="Poliakov A."/>
            <person name="Robbens S."/>
            <person name="Schmutz J."/>
            <person name="Toulza E."/>
            <person name="Wyss T."/>
            <person name="Zelensky A."/>
            <person name="Zhou K."/>
            <person name="Armbrust E.V."/>
            <person name="Bhattacharya D."/>
            <person name="Goodenough U.W."/>
            <person name="Van de Peer Y."/>
            <person name="Grigoriev I.V."/>
        </authorList>
    </citation>
    <scope>NUCLEOTIDE SEQUENCE [LARGE SCALE GENOMIC DNA]</scope>
    <source>
        <strain evidence="5">RCC299 / NOUM17</strain>
    </source>
</reference>
<evidence type="ECO:0000313" key="5">
    <source>
        <dbReference type="Proteomes" id="UP000002009"/>
    </source>
</evidence>
<dbReference type="InterPro" id="IPR005069">
    <property type="entry name" value="Nucl-diP-sugar_transferase"/>
</dbReference>
<dbReference type="eggNOG" id="ENOG502SXKY">
    <property type="taxonomic scope" value="Eukaryota"/>
</dbReference>
<feature type="domain" description="Nucleotide-diphospho-sugar transferase" evidence="3">
    <location>
        <begin position="303"/>
        <end position="444"/>
    </location>
</feature>
<feature type="chain" id="PRO_5002907340" description="Nucleotide-diphospho-sugar transferase domain-containing protein" evidence="2">
    <location>
        <begin position="22"/>
        <end position="477"/>
    </location>
</feature>
<feature type="region of interest" description="Disordered" evidence="1">
    <location>
        <begin position="99"/>
        <end position="163"/>
    </location>
</feature>
<feature type="region of interest" description="Disordered" evidence="1">
    <location>
        <begin position="59"/>
        <end position="78"/>
    </location>
</feature>
<accession>C1FEQ8</accession>
<feature type="compositionally biased region" description="Basic and acidic residues" evidence="1">
    <location>
        <begin position="59"/>
        <end position="69"/>
    </location>
</feature>
<dbReference type="EMBL" id="CP001574">
    <property type="protein sequence ID" value="ACO69000.1"/>
    <property type="molecule type" value="Genomic_DNA"/>
</dbReference>
<feature type="compositionally biased region" description="Basic and acidic residues" evidence="1">
    <location>
        <begin position="99"/>
        <end position="112"/>
    </location>
</feature>
<dbReference type="Pfam" id="PF03407">
    <property type="entry name" value="Nucleotid_trans"/>
    <property type="match status" value="1"/>
</dbReference>
<evidence type="ECO:0000256" key="2">
    <source>
        <dbReference type="SAM" id="SignalP"/>
    </source>
</evidence>
<gene>
    <name evidence="4" type="ORF">MICPUN_55536</name>
</gene>
<dbReference type="AlphaFoldDB" id="C1FEQ8"/>
<dbReference type="InParanoid" id="C1FEQ8"/>
<keyword evidence="2" id="KW-0732">Signal</keyword>
<dbReference type="Proteomes" id="UP000002009">
    <property type="component" value="Chromosome 1"/>
</dbReference>
<evidence type="ECO:0000313" key="4">
    <source>
        <dbReference type="EMBL" id="ACO69000.1"/>
    </source>
</evidence>